<gene>
    <name evidence="2" type="primary">SKY1_2</name>
    <name evidence="2" type="ORF">MFIFM68171_01750</name>
</gene>
<dbReference type="EMBL" id="BAAFSV010000001">
    <property type="protein sequence ID" value="GAB1311540.1"/>
    <property type="molecule type" value="Genomic_DNA"/>
</dbReference>
<keyword evidence="2" id="KW-0723">Serine/threonine-protein kinase</keyword>
<reference evidence="2 3" key="1">
    <citation type="submission" date="2024-09" db="EMBL/GenBank/DDBJ databases">
        <title>Itraconazole resistance in Madurella fahalii resulting from another homologue of gene encoding cytochrome P450 14-alpha sterol demethylase (CYP51).</title>
        <authorList>
            <person name="Yoshioka I."/>
            <person name="Fahal A.H."/>
            <person name="Kaneko S."/>
            <person name="Yaguchi T."/>
        </authorList>
    </citation>
    <scope>NUCLEOTIDE SEQUENCE [LARGE SCALE GENOMIC DNA]</scope>
    <source>
        <strain evidence="2 3">IFM 68171</strain>
    </source>
</reference>
<accession>A0ABQ0G1A7</accession>
<evidence type="ECO:0000256" key="1">
    <source>
        <dbReference type="SAM" id="MobiDB-lite"/>
    </source>
</evidence>
<protein>
    <submittedName>
        <fullName evidence="2">Serine/threonine protein kinase, CMGC</fullName>
    </submittedName>
</protein>
<keyword evidence="2" id="KW-0808">Transferase</keyword>
<proteinExistence type="predicted"/>
<evidence type="ECO:0000313" key="2">
    <source>
        <dbReference type="EMBL" id="GAB1311540.1"/>
    </source>
</evidence>
<feature type="region of interest" description="Disordered" evidence="1">
    <location>
        <begin position="1"/>
        <end position="74"/>
    </location>
</feature>
<dbReference type="GeneID" id="98172495"/>
<comment type="caution">
    <text evidence="2">The sequence shown here is derived from an EMBL/GenBank/DDBJ whole genome shotgun (WGS) entry which is preliminary data.</text>
</comment>
<organism evidence="2 3">
    <name type="scientific">Madurella fahalii</name>
    <dbReference type="NCBI Taxonomy" id="1157608"/>
    <lineage>
        <taxon>Eukaryota</taxon>
        <taxon>Fungi</taxon>
        <taxon>Dikarya</taxon>
        <taxon>Ascomycota</taxon>
        <taxon>Pezizomycotina</taxon>
        <taxon>Sordariomycetes</taxon>
        <taxon>Sordariomycetidae</taxon>
        <taxon>Sordariales</taxon>
        <taxon>Sordariales incertae sedis</taxon>
        <taxon>Madurella</taxon>
    </lineage>
</organism>
<keyword evidence="2" id="KW-0418">Kinase</keyword>
<name>A0ABQ0G1A7_9PEZI</name>
<dbReference type="GO" id="GO:0004674">
    <property type="term" value="F:protein serine/threonine kinase activity"/>
    <property type="evidence" value="ECO:0007669"/>
    <property type="project" value="UniProtKB-KW"/>
</dbReference>
<keyword evidence="3" id="KW-1185">Reference proteome</keyword>
<dbReference type="RefSeq" id="XP_070913273.1">
    <property type="nucleotide sequence ID" value="XM_071057172.1"/>
</dbReference>
<feature type="compositionally biased region" description="Low complexity" evidence="1">
    <location>
        <begin position="15"/>
        <end position="33"/>
    </location>
</feature>
<sequence>MNGAQHTKEAVAQKPSPGATASQAASANGNSAALNKKRKKDGLKPIITTEGPGAPPERWRGATKRVMGPMEGKA</sequence>
<feature type="compositionally biased region" description="Basic and acidic residues" evidence="1">
    <location>
        <begin position="1"/>
        <end position="11"/>
    </location>
</feature>
<evidence type="ECO:0000313" key="3">
    <source>
        <dbReference type="Proteomes" id="UP001628179"/>
    </source>
</evidence>
<dbReference type="Proteomes" id="UP001628179">
    <property type="component" value="Unassembled WGS sequence"/>
</dbReference>